<reference evidence="2" key="1">
    <citation type="submission" date="2021-06" db="EMBL/GenBank/DDBJ databases">
        <title>Comparative genomics, transcriptomics and evolutionary studies reveal genomic signatures of adaptation to plant cell wall in hemibiotrophic fungi.</title>
        <authorList>
            <consortium name="DOE Joint Genome Institute"/>
            <person name="Baroncelli R."/>
            <person name="Diaz J.F."/>
            <person name="Benocci T."/>
            <person name="Peng M."/>
            <person name="Battaglia E."/>
            <person name="Haridas S."/>
            <person name="Andreopoulos W."/>
            <person name="Labutti K."/>
            <person name="Pangilinan J."/>
            <person name="Floch G.L."/>
            <person name="Makela M.R."/>
            <person name="Henrissat B."/>
            <person name="Grigoriev I.V."/>
            <person name="Crouch J.A."/>
            <person name="De Vries R.P."/>
            <person name="Sukno S.A."/>
            <person name="Thon M.R."/>
        </authorList>
    </citation>
    <scope>NUCLEOTIDE SEQUENCE</scope>
    <source>
        <strain evidence="2">MAFF235873</strain>
    </source>
</reference>
<evidence type="ECO:0000313" key="2">
    <source>
        <dbReference type="EMBL" id="KAK2020495.1"/>
    </source>
</evidence>
<sequence length="290" mass="31258">MATHCHASLTVTAHCGIIHIQLLPAYPSHSDAVRLQRLRDQLQVSHPPPFPQKRPHDVANPVIPGLNTQSAAANRKDLIHNAMICSVHTSASISKHRITLVSPCGADAAAQHPHSPAYLLPPLCFSLVSSVIQCLWPCFLASPTGTYGIPTHLLLQLLCCLTQPIRASSSSRRSLPFKHASCSQNAGFPCASPPPPSLPIEAVVGKPMTGSLSSSPQHSAGKVVVLNRGSFFELCCPPRTRELSRSKAMHPLSHALRNSRSGKSAQRSLQSRPATDRPFGSLVSRSHKRR</sequence>
<name>A0AAD9H160_9PEZI</name>
<gene>
    <name evidence="2" type="ORF">LX32DRAFT_318984</name>
</gene>
<dbReference type="Proteomes" id="UP001232148">
    <property type="component" value="Unassembled WGS sequence"/>
</dbReference>
<dbReference type="AlphaFoldDB" id="A0AAD9H160"/>
<feature type="compositionally biased region" description="Polar residues" evidence="1">
    <location>
        <begin position="256"/>
        <end position="273"/>
    </location>
</feature>
<evidence type="ECO:0000313" key="3">
    <source>
        <dbReference type="Proteomes" id="UP001232148"/>
    </source>
</evidence>
<organism evidence="2 3">
    <name type="scientific">Colletotrichum zoysiae</name>
    <dbReference type="NCBI Taxonomy" id="1216348"/>
    <lineage>
        <taxon>Eukaryota</taxon>
        <taxon>Fungi</taxon>
        <taxon>Dikarya</taxon>
        <taxon>Ascomycota</taxon>
        <taxon>Pezizomycotina</taxon>
        <taxon>Sordariomycetes</taxon>
        <taxon>Hypocreomycetidae</taxon>
        <taxon>Glomerellales</taxon>
        <taxon>Glomerellaceae</taxon>
        <taxon>Colletotrichum</taxon>
        <taxon>Colletotrichum graminicola species complex</taxon>
    </lineage>
</organism>
<evidence type="ECO:0000256" key="1">
    <source>
        <dbReference type="SAM" id="MobiDB-lite"/>
    </source>
</evidence>
<comment type="caution">
    <text evidence="2">The sequence shown here is derived from an EMBL/GenBank/DDBJ whole genome shotgun (WGS) entry which is preliminary data.</text>
</comment>
<feature type="region of interest" description="Disordered" evidence="1">
    <location>
        <begin position="245"/>
        <end position="290"/>
    </location>
</feature>
<dbReference type="EMBL" id="MU843232">
    <property type="protein sequence ID" value="KAK2020495.1"/>
    <property type="molecule type" value="Genomic_DNA"/>
</dbReference>
<keyword evidence="3" id="KW-1185">Reference proteome</keyword>
<accession>A0AAD9H160</accession>
<proteinExistence type="predicted"/>
<protein>
    <submittedName>
        <fullName evidence="2">Uncharacterized protein</fullName>
    </submittedName>
</protein>